<evidence type="ECO:0000256" key="1">
    <source>
        <dbReference type="SAM" id="MobiDB-lite"/>
    </source>
</evidence>
<evidence type="ECO:0000313" key="3">
    <source>
        <dbReference type="Proteomes" id="UP000187429"/>
    </source>
</evidence>
<feature type="region of interest" description="Disordered" evidence="1">
    <location>
        <begin position="1"/>
        <end position="21"/>
    </location>
</feature>
<sequence length="21" mass="2208">MFTNPLDSTPNRYGGPTGPEG</sequence>
<organism evidence="2 3">
    <name type="scientific">Smittium culicis</name>
    <dbReference type="NCBI Taxonomy" id="133412"/>
    <lineage>
        <taxon>Eukaryota</taxon>
        <taxon>Fungi</taxon>
        <taxon>Fungi incertae sedis</taxon>
        <taxon>Zoopagomycota</taxon>
        <taxon>Kickxellomycotina</taxon>
        <taxon>Harpellomycetes</taxon>
        <taxon>Harpellales</taxon>
        <taxon>Legeriomycetaceae</taxon>
        <taxon>Smittium</taxon>
    </lineage>
</organism>
<reference evidence="3" key="1">
    <citation type="submission" date="2017-01" db="EMBL/GenBank/DDBJ databases">
        <authorList>
            <person name="Wang Y."/>
            <person name="White M."/>
            <person name="Kvist S."/>
            <person name="Moncalvo J.-M."/>
        </authorList>
    </citation>
    <scope>NUCLEOTIDE SEQUENCE [LARGE SCALE GENOMIC DNA]</scope>
    <source>
        <strain evidence="3">ID-206-W2</strain>
    </source>
</reference>
<feature type="compositionally biased region" description="Polar residues" evidence="1">
    <location>
        <begin position="1"/>
        <end position="11"/>
    </location>
</feature>
<comment type="caution">
    <text evidence="2">The sequence shown here is derived from an EMBL/GenBank/DDBJ whole genome shotgun (WGS) entry which is preliminary data.</text>
</comment>
<feature type="non-terminal residue" evidence="2">
    <location>
        <position position="21"/>
    </location>
</feature>
<keyword evidence="3" id="KW-1185">Reference proteome</keyword>
<dbReference type="Proteomes" id="UP000187429">
    <property type="component" value="Unassembled WGS sequence"/>
</dbReference>
<evidence type="ECO:0000313" key="2">
    <source>
        <dbReference type="EMBL" id="OMJ08364.1"/>
    </source>
</evidence>
<accession>A0A1R1X176</accession>
<proteinExistence type="predicted"/>
<dbReference type="EMBL" id="LSSM01007413">
    <property type="protein sequence ID" value="OMJ08364.1"/>
    <property type="molecule type" value="Genomic_DNA"/>
</dbReference>
<name>A0A1R1X176_9FUNG</name>
<gene>
    <name evidence="2" type="ORF">AYI69_g11094</name>
</gene>
<protein>
    <submittedName>
        <fullName evidence="2">Uncharacterized protein</fullName>
    </submittedName>
</protein>
<dbReference type="AlphaFoldDB" id="A0A1R1X176"/>